<dbReference type="GO" id="GO:0005737">
    <property type="term" value="C:cytoplasm"/>
    <property type="evidence" value="ECO:0007669"/>
    <property type="project" value="TreeGrafter"/>
</dbReference>
<protein>
    <submittedName>
        <fullName evidence="3">Similar to initiator tRNA phosphoribosyl-transferase</fullName>
    </submittedName>
</protein>
<name>M1VEZ9_CYAM1</name>
<dbReference type="PANTHER" id="PTHR31811:SF0">
    <property type="entry name" value="TRNA A64-2'-O-RIBOSYLPHOSPHATE TRANSFERASE"/>
    <property type="match status" value="1"/>
</dbReference>
<gene>
    <name evidence="3" type="ORF">CYME_CMO163C</name>
</gene>
<evidence type="ECO:0000313" key="4">
    <source>
        <dbReference type="Proteomes" id="UP000007014"/>
    </source>
</evidence>
<dbReference type="AlphaFoldDB" id="M1VEZ9"/>
<reference evidence="3 4" key="1">
    <citation type="journal article" date="2004" name="Nature">
        <title>Genome sequence of the ultrasmall unicellular red alga Cyanidioschyzon merolae 10D.</title>
        <authorList>
            <person name="Matsuzaki M."/>
            <person name="Misumi O."/>
            <person name="Shin-i T."/>
            <person name="Maruyama S."/>
            <person name="Takahara M."/>
            <person name="Miyagishima S."/>
            <person name="Mori T."/>
            <person name="Nishida K."/>
            <person name="Yagisawa F."/>
            <person name="Nishida K."/>
            <person name="Yoshida Y."/>
            <person name="Nishimura Y."/>
            <person name="Nakao S."/>
            <person name="Kobayashi T."/>
            <person name="Momoyama Y."/>
            <person name="Higashiyama T."/>
            <person name="Minoda A."/>
            <person name="Sano M."/>
            <person name="Nomoto H."/>
            <person name="Oishi K."/>
            <person name="Hayashi H."/>
            <person name="Ohta F."/>
            <person name="Nishizaka S."/>
            <person name="Haga S."/>
            <person name="Miura S."/>
            <person name="Morishita T."/>
            <person name="Kabeya Y."/>
            <person name="Terasawa K."/>
            <person name="Suzuki Y."/>
            <person name="Ishii Y."/>
            <person name="Asakawa S."/>
            <person name="Takano H."/>
            <person name="Ohta N."/>
            <person name="Kuroiwa H."/>
            <person name="Tanaka K."/>
            <person name="Shimizu N."/>
            <person name="Sugano S."/>
            <person name="Sato N."/>
            <person name="Nozaki H."/>
            <person name="Ogasawara N."/>
            <person name="Kohara Y."/>
            <person name="Kuroiwa T."/>
        </authorList>
    </citation>
    <scope>NUCLEOTIDE SEQUENCE [LARGE SCALE GENOMIC DNA]</scope>
    <source>
        <strain evidence="3 4">10D</strain>
    </source>
</reference>
<organism evidence="3 4">
    <name type="scientific">Cyanidioschyzon merolae (strain NIES-3377 / 10D)</name>
    <name type="common">Unicellular red alga</name>
    <dbReference type="NCBI Taxonomy" id="280699"/>
    <lineage>
        <taxon>Eukaryota</taxon>
        <taxon>Rhodophyta</taxon>
        <taxon>Bangiophyceae</taxon>
        <taxon>Cyanidiales</taxon>
        <taxon>Cyanidiaceae</taxon>
        <taxon>Cyanidioschyzon</taxon>
    </lineage>
</organism>
<sequence>MRFMNLPALLQCIRCGGLAIVDATRSGKLWPDALRCTLPLWCAVMNALWWWPVFHSSVDDVPDPAQLSCVAAFWLRLCCNWGIDKDEMTQLGQAAAAALGALISCKPFMDWFEEMIRQRSDWGVLWPMVAFRGDQKLAERFQGTSACRVCSGQSSSDTGDWLSLSCSVREALAVLQQVGMRLQYTGGKQSSLHVIPVVGISASDARQEGNPILSCRYRYVAGAGDDEESWSEGLEPTLWWQYQSRIRDVLAQGEALSSVLPDQSAENRHICGIDHGSCRVEILASIWKQERVHVFLGRCACSRANPTSGDHCGLQSENSLHARRVFWLDALPCKRSSRAAAMLESSLRSASVAIQQTRSNEDLSPTRSPSTQPLHCTPHELEREQSTKAWKQPEAAGARSAPRAYAHHGDNSAQQCARSASYAPCKHLLNSGQPAASNGQQRCEDCLAVSNGKLSRAEASAAALLDTLLPQIRQCIQEEDRSVVLASTAGDGLALAAALVWLATSGLQQPETGLCRLQETLLLLQCRYPSAEVSQAVMKLVRAHLRRYAR</sequence>
<keyword evidence="4" id="KW-1185">Reference proteome</keyword>
<dbReference type="Pfam" id="PF17184">
    <property type="entry name" value="Rit1_C"/>
    <property type="match status" value="2"/>
</dbReference>
<dbReference type="GO" id="GO:0019988">
    <property type="term" value="P:charged-tRNA amino acid modification"/>
    <property type="evidence" value="ECO:0007669"/>
    <property type="project" value="InterPro"/>
</dbReference>
<evidence type="ECO:0000313" key="3">
    <source>
        <dbReference type="EMBL" id="BAM81527.1"/>
    </source>
</evidence>
<evidence type="ECO:0000256" key="1">
    <source>
        <dbReference type="SAM" id="MobiDB-lite"/>
    </source>
</evidence>
<feature type="compositionally biased region" description="Basic and acidic residues" evidence="1">
    <location>
        <begin position="377"/>
        <end position="386"/>
    </location>
</feature>
<dbReference type="InterPro" id="IPR033449">
    <property type="entry name" value="Rit1_N"/>
</dbReference>
<dbReference type="RefSeq" id="XP_005537563.1">
    <property type="nucleotide sequence ID" value="XM_005537506.1"/>
</dbReference>
<dbReference type="PANTHER" id="PTHR31811">
    <property type="entry name" value="TRNA A64-2'-O-RIBOSYLPHOSPHATE TRANSFERASE"/>
    <property type="match status" value="1"/>
</dbReference>
<dbReference type="EMBL" id="AP006497">
    <property type="protein sequence ID" value="BAM81527.1"/>
    <property type="molecule type" value="Genomic_DNA"/>
</dbReference>
<dbReference type="Proteomes" id="UP000007014">
    <property type="component" value="Chromosome 15"/>
</dbReference>
<dbReference type="Gramene" id="CMO163CT">
    <property type="protein sequence ID" value="CMO163CT"/>
    <property type="gene ID" value="CMO163C"/>
</dbReference>
<feature type="compositionally biased region" description="Polar residues" evidence="1">
    <location>
        <begin position="355"/>
        <end position="374"/>
    </location>
</feature>
<dbReference type="InterPro" id="IPR007306">
    <property type="entry name" value="Rit1"/>
</dbReference>
<feature type="domain" description="Rit1 N-terminal" evidence="2">
    <location>
        <begin position="4"/>
        <end position="49"/>
    </location>
</feature>
<dbReference type="GeneID" id="16995671"/>
<evidence type="ECO:0000259" key="2">
    <source>
        <dbReference type="Pfam" id="PF17184"/>
    </source>
</evidence>
<accession>M1VEZ9</accession>
<feature type="domain" description="Rit1 N-terminal" evidence="2">
    <location>
        <begin position="190"/>
        <end position="247"/>
    </location>
</feature>
<dbReference type="KEGG" id="cme:CYME_CMO163C"/>
<reference evidence="3 4" key="2">
    <citation type="journal article" date="2007" name="BMC Biol.">
        <title>A 100%-complete sequence reveals unusually simple genomic features in the hot-spring red alga Cyanidioschyzon merolae.</title>
        <authorList>
            <person name="Nozaki H."/>
            <person name="Takano H."/>
            <person name="Misumi O."/>
            <person name="Terasawa K."/>
            <person name="Matsuzaki M."/>
            <person name="Maruyama S."/>
            <person name="Nishida K."/>
            <person name="Yagisawa F."/>
            <person name="Yoshida Y."/>
            <person name="Fujiwara T."/>
            <person name="Takio S."/>
            <person name="Tamura K."/>
            <person name="Chung S.J."/>
            <person name="Nakamura S."/>
            <person name="Kuroiwa H."/>
            <person name="Tanaka K."/>
            <person name="Sato N."/>
            <person name="Kuroiwa T."/>
        </authorList>
    </citation>
    <scope>NUCLEOTIDE SEQUENCE [LARGE SCALE GENOMIC DNA]</scope>
    <source>
        <strain evidence="3 4">10D</strain>
    </source>
</reference>
<feature type="region of interest" description="Disordered" evidence="1">
    <location>
        <begin position="355"/>
        <end position="410"/>
    </location>
</feature>
<dbReference type="HOGENOM" id="CLU_495560_0_0_1"/>
<dbReference type="OrthoDB" id="2618at2759"/>
<proteinExistence type="predicted"/>
<dbReference type="GO" id="GO:0043399">
    <property type="term" value="F:tRNA adenosine(64)-2'-O-ribosylphosphate transferase activity"/>
    <property type="evidence" value="ECO:0007669"/>
    <property type="project" value="InterPro"/>
</dbReference>
<feature type="compositionally biased region" description="Low complexity" evidence="1">
    <location>
        <begin position="395"/>
        <end position="404"/>
    </location>
</feature>